<evidence type="ECO:0000313" key="3">
    <source>
        <dbReference type="Proteomes" id="UP001519460"/>
    </source>
</evidence>
<comment type="caution">
    <text evidence="2">The sequence shown here is derived from an EMBL/GenBank/DDBJ whole genome shotgun (WGS) entry which is preliminary data.</text>
</comment>
<evidence type="ECO:0000256" key="1">
    <source>
        <dbReference type="SAM" id="MobiDB-lite"/>
    </source>
</evidence>
<dbReference type="PANTHER" id="PTHR35558:SF1">
    <property type="entry name" value="ENDONUCLEASE_EXONUCLEASE_PHOSPHATASE DOMAIN-CONTAINING PROTEIN"/>
    <property type="match status" value="1"/>
</dbReference>
<evidence type="ECO:0000313" key="2">
    <source>
        <dbReference type="EMBL" id="KAK7492349.1"/>
    </source>
</evidence>
<dbReference type="PANTHER" id="PTHR35558">
    <property type="entry name" value="SGNH_HYDRO DOMAIN-CONTAINING PROTEIN"/>
    <property type="match status" value="1"/>
</dbReference>
<dbReference type="InterPro" id="IPR043502">
    <property type="entry name" value="DNA/RNA_pol_sf"/>
</dbReference>
<protein>
    <recommendedName>
        <fullName evidence="4">C3H1-type domain-containing protein</fullName>
    </recommendedName>
</protein>
<dbReference type="Proteomes" id="UP001519460">
    <property type="component" value="Unassembled WGS sequence"/>
</dbReference>
<dbReference type="EMBL" id="JACVVK020000104">
    <property type="protein sequence ID" value="KAK7492349.1"/>
    <property type="molecule type" value="Genomic_DNA"/>
</dbReference>
<proteinExistence type="predicted"/>
<dbReference type="AlphaFoldDB" id="A0ABD0KYT2"/>
<feature type="region of interest" description="Disordered" evidence="1">
    <location>
        <begin position="72"/>
        <end position="93"/>
    </location>
</feature>
<sequence>MAWNRFLAILAQQSPSLTPHLAHHCEVVLVLAERNCNWRLYDEAFRQLVARHEAQWGSTHLELYLKATLEGQKPSDKPASGMTSTSQSSPNIPPGACKEYHSGGYCGYVPCRYQHKCFNCLAMHPFYQCRAPVSTPFKVLPQFQLHHPSRSGFRVGFSGPLPVATGKNLKSALEYPQVVQAKLQQELSLGRIAGPFQTPPFSQFCTSPLGVVEKKTPGTFRLIHHLSYPEGHSVNDGIPQTEAQVSYQTIDDAVQLVRTLGQGCFMAKTDIAEAFRIIPLSPSQYHLFGFQ</sequence>
<dbReference type="SUPFAM" id="SSF56672">
    <property type="entry name" value="DNA/RNA polymerases"/>
    <property type="match status" value="1"/>
</dbReference>
<organism evidence="2 3">
    <name type="scientific">Batillaria attramentaria</name>
    <dbReference type="NCBI Taxonomy" id="370345"/>
    <lineage>
        <taxon>Eukaryota</taxon>
        <taxon>Metazoa</taxon>
        <taxon>Spiralia</taxon>
        <taxon>Lophotrochozoa</taxon>
        <taxon>Mollusca</taxon>
        <taxon>Gastropoda</taxon>
        <taxon>Caenogastropoda</taxon>
        <taxon>Sorbeoconcha</taxon>
        <taxon>Cerithioidea</taxon>
        <taxon>Batillariidae</taxon>
        <taxon>Batillaria</taxon>
    </lineage>
</organism>
<gene>
    <name evidence="2" type="ORF">BaRGS_00016446</name>
</gene>
<accession>A0ABD0KYT2</accession>
<keyword evidence="3" id="KW-1185">Reference proteome</keyword>
<reference evidence="2 3" key="1">
    <citation type="journal article" date="2023" name="Sci. Data">
        <title>Genome assembly of the Korean intertidal mud-creeper Batillaria attramentaria.</title>
        <authorList>
            <person name="Patra A.K."/>
            <person name="Ho P.T."/>
            <person name="Jun S."/>
            <person name="Lee S.J."/>
            <person name="Kim Y."/>
            <person name="Won Y.J."/>
        </authorList>
    </citation>
    <scope>NUCLEOTIDE SEQUENCE [LARGE SCALE GENOMIC DNA]</scope>
    <source>
        <strain evidence="2">Wonlab-2016</strain>
    </source>
</reference>
<name>A0ABD0KYT2_9CAEN</name>
<evidence type="ECO:0008006" key="4">
    <source>
        <dbReference type="Google" id="ProtNLM"/>
    </source>
</evidence>
<feature type="compositionally biased region" description="Polar residues" evidence="1">
    <location>
        <begin position="81"/>
        <end position="90"/>
    </location>
</feature>